<accession>A0A378RKS4</accession>
<dbReference type="EMBL" id="UGQL01000001">
    <property type="protein sequence ID" value="STZ27626.1"/>
    <property type="molecule type" value="Genomic_DNA"/>
</dbReference>
<protein>
    <submittedName>
        <fullName evidence="2">Uncharacterized protein</fullName>
    </submittedName>
</protein>
<evidence type="ECO:0000313" key="3">
    <source>
        <dbReference type="Proteomes" id="UP000255024"/>
    </source>
</evidence>
<keyword evidence="3" id="KW-1185">Reference proteome</keyword>
<gene>
    <name evidence="2" type="ORF">NCTC11179_01162</name>
</gene>
<dbReference type="AlphaFoldDB" id="A0A378RKS4"/>
<sequence length="97" mass="10913">MQEQQTQTNSLKTRQLIIGLFLDLLGMASYLIPGLGEFSDVIWAPISAFILAKMYPGKVGKVGALVNFVEELSPGLDIIPTFTLTWVYTYYFQKKSF</sequence>
<dbReference type="Proteomes" id="UP000255024">
    <property type="component" value="Unassembled WGS sequence"/>
</dbReference>
<reference evidence="2 3" key="1">
    <citation type="submission" date="2018-06" db="EMBL/GenBank/DDBJ databases">
        <authorList>
            <consortium name="Pathogen Informatics"/>
            <person name="Doyle S."/>
        </authorList>
    </citation>
    <scope>NUCLEOTIDE SEQUENCE [LARGE SCALE GENOMIC DNA]</scope>
    <source>
        <strain evidence="2 3">NCTC11179</strain>
    </source>
</reference>
<name>A0A378RKS4_MYROD</name>
<proteinExistence type="predicted"/>
<evidence type="ECO:0000313" key="2">
    <source>
        <dbReference type="EMBL" id="STZ27626.1"/>
    </source>
</evidence>
<keyword evidence="1" id="KW-0812">Transmembrane</keyword>
<evidence type="ECO:0000256" key="1">
    <source>
        <dbReference type="SAM" id="Phobius"/>
    </source>
</evidence>
<keyword evidence="1" id="KW-1133">Transmembrane helix</keyword>
<dbReference type="RefSeq" id="WP_115090529.1">
    <property type="nucleotide sequence ID" value="NZ_CP068107.1"/>
</dbReference>
<keyword evidence="1" id="KW-0472">Membrane</keyword>
<feature type="transmembrane region" description="Helical" evidence="1">
    <location>
        <begin position="16"/>
        <end position="32"/>
    </location>
</feature>
<organism evidence="2 3">
    <name type="scientific">Myroides odoratus</name>
    <name type="common">Flavobacterium odoratum</name>
    <dbReference type="NCBI Taxonomy" id="256"/>
    <lineage>
        <taxon>Bacteria</taxon>
        <taxon>Pseudomonadati</taxon>
        <taxon>Bacteroidota</taxon>
        <taxon>Flavobacteriia</taxon>
        <taxon>Flavobacteriales</taxon>
        <taxon>Flavobacteriaceae</taxon>
        <taxon>Myroides</taxon>
    </lineage>
</organism>